<accession>A0A7K0DPE1</accession>
<dbReference type="InterPro" id="IPR036661">
    <property type="entry name" value="Luciferase-like_sf"/>
</dbReference>
<dbReference type="EMBL" id="WEGI01000006">
    <property type="protein sequence ID" value="MQY27561.1"/>
    <property type="molecule type" value="Genomic_DNA"/>
</dbReference>
<dbReference type="Pfam" id="PF00296">
    <property type="entry name" value="Bac_luciferase"/>
    <property type="match status" value="1"/>
</dbReference>
<dbReference type="RefSeq" id="WP_153342728.1">
    <property type="nucleotide sequence ID" value="NZ_WEGI01000006.1"/>
</dbReference>
<dbReference type="AlphaFoldDB" id="A0A7K0DPE1"/>
<dbReference type="Proteomes" id="UP000431401">
    <property type="component" value="Unassembled WGS sequence"/>
</dbReference>
<evidence type="ECO:0000259" key="1">
    <source>
        <dbReference type="Pfam" id="PF00296"/>
    </source>
</evidence>
<proteinExistence type="predicted"/>
<dbReference type="GO" id="GO:0008726">
    <property type="term" value="F:alkanesulfonate monooxygenase activity"/>
    <property type="evidence" value="ECO:0007669"/>
    <property type="project" value="UniProtKB-EC"/>
</dbReference>
<gene>
    <name evidence="2" type="primary">ssuD_4</name>
    <name evidence="2" type="ORF">NRB56_31440</name>
</gene>
<dbReference type="InterPro" id="IPR011251">
    <property type="entry name" value="Luciferase-like_dom"/>
</dbReference>
<evidence type="ECO:0000313" key="2">
    <source>
        <dbReference type="EMBL" id="MQY27561.1"/>
    </source>
</evidence>
<keyword evidence="2" id="KW-0503">Monooxygenase</keyword>
<organism evidence="2 3">
    <name type="scientific">Nocardia aurantia</name>
    <dbReference type="NCBI Taxonomy" id="2585199"/>
    <lineage>
        <taxon>Bacteria</taxon>
        <taxon>Bacillati</taxon>
        <taxon>Actinomycetota</taxon>
        <taxon>Actinomycetes</taxon>
        <taxon>Mycobacteriales</taxon>
        <taxon>Nocardiaceae</taxon>
        <taxon>Nocardia</taxon>
    </lineage>
</organism>
<comment type="caution">
    <text evidence="2">The sequence shown here is derived from an EMBL/GenBank/DDBJ whole genome shotgun (WGS) entry which is preliminary data.</text>
</comment>
<dbReference type="Gene3D" id="3.20.20.30">
    <property type="entry name" value="Luciferase-like domain"/>
    <property type="match status" value="1"/>
</dbReference>
<protein>
    <submittedName>
        <fullName evidence="2">Alkanesulfonate monooxygenase</fullName>
        <ecNumber evidence="2">1.14.14.5</ecNumber>
    </submittedName>
</protein>
<keyword evidence="3" id="KW-1185">Reference proteome</keyword>
<name>A0A7K0DPE1_9NOCA</name>
<keyword evidence="2" id="KW-0560">Oxidoreductase</keyword>
<evidence type="ECO:0000313" key="3">
    <source>
        <dbReference type="Proteomes" id="UP000431401"/>
    </source>
</evidence>
<dbReference type="OrthoDB" id="9814695at2"/>
<dbReference type="SUPFAM" id="SSF51679">
    <property type="entry name" value="Bacterial luciferase-like"/>
    <property type="match status" value="1"/>
</dbReference>
<sequence>MTHIVLPAEAAEPAPARLPAHLTDLRPPPERSALALARAADLAGLAGVLVPFDPEGPESLVTAAALLRATRYVQVVAGFHSGATTPQYAAKLSASLQRFSGGRFGWHLEAGDPDRERFVAVAREFWHSPDGLPKPLSDNPFPAVYVGGIDGRGTPGFVEVGPDPGEVFRLGEKESAHVG</sequence>
<dbReference type="EC" id="1.14.14.5" evidence="2"/>
<reference evidence="2 3" key="1">
    <citation type="submission" date="2019-10" db="EMBL/GenBank/DDBJ databases">
        <title>Nocardia macrotermitis sp. nov. and Nocardia aurantia sp. nov., isolated from the gut of fungus growing-termite Macrotermes natalensis.</title>
        <authorList>
            <person name="Benndorf R."/>
            <person name="Schwitalla J."/>
            <person name="Martin K."/>
            <person name="De Beer W."/>
            <person name="Kaster A.-K."/>
            <person name="Vollmers J."/>
            <person name="Poulsen M."/>
            <person name="Beemelmanns C."/>
        </authorList>
    </citation>
    <scope>NUCLEOTIDE SEQUENCE [LARGE SCALE GENOMIC DNA]</scope>
    <source>
        <strain evidence="2 3">RB56</strain>
    </source>
</reference>
<feature type="domain" description="Luciferase-like" evidence="1">
    <location>
        <begin position="28"/>
        <end position="116"/>
    </location>
</feature>